<evidence type="ECO:0000313" key="2">
    <source>
        <dbReference type="EMBL" id="KAK0609150.1"/>
    </source>
</evidence>
<feature type="compositionally biased region" description="Polar residues" evidence="1">
    <location>
        <begin position="114"/>
        <end position="135"/>
    </location>
</feature>
<organism evidence="2 3">
    <name type="scientific">Lasiodiplodia hormozganensis</name>
    <dbReference type="NCBI Taxonomy" id="869390"/>
    <lineage>
        <taxon>Eukaryota</taxon>
        <taxon>Fungi</taxon>
        <taxon>Dikarya</taxon>
        <taxon>Ascomycota</taxon>
        <taxon>Pezizomycotina</taxon>
        <taxon>Dothideomycetes</taxon>
        <taxon>Dothideomycetes incertae sedis</taxon>
        <taxon>Botryosphaeriales</taxon>
        <taxon>Botryosphaeriaceae</taxon>
        <taxon>Lasiodiplodia</taxon>
    </lineage>
</organism>
<comment type="caution">
    <text evidence="2">The sequence shown here is derived from an EMBL/GenBank/DDBJ whole genome shotgun (WGS) entry which is preliminary data.</text>
</comment>
<feature type="region of interest" description="Disordered" evidence="1">
    <location>
        <begin position="47"/>
        <end position="177"/>
    </location>
</feature>
<protein>
    <submittedName>
        <fullName evidence="2">Uncharacterized protein</fullName>
    </submittedName>
</protein>
<sequence length="554" mass="59575">MLSDPILALQWALDQLSPADLVASADALNSLHGFLARGTRVQRRRILGEQSSRPATPPTQKQARSHPGSNNSSSCHCRSGTKKRKKLHEEPRASASCSSDPASPAESSVPQSPPLSTRHASPSSWGSPESTTSFLSQPNPSSPDSAAASSPWLSPDTPPEDRPSPIPPAPSSPTPTAILSTARHFFSTHLGPRSSRAPNLLRALQGFIESAPPAADFADTIWRATGSIFGDDHPPQPPHHHQSAIPTPPGSAAAPPPTRLQRLYAGHRRVKDGREKFACAARFCHIYLDHDLEQLLADPQREGELVLSQGRGRVTAGLEVQAAGICATVEQVKAERKAGRNYARLLGMAGPGWVLRVGGGVSTVWERKLSKSDLQLVLEFLRGQMPELAEEIEACNGIAARALLNGLLAYGWTREEILETSSTLFDVIKRHTSIADDGSLSEATIPSSIASSSPSRDTSTEYSVAGTNITPFSPDSLFGSNPFEGPLQAMDPLECSLAEKPTSHDAELELRDLQLPLPIGEDSLSSFKYVNDDQEAEMLLDTLDDIFSFDFGRQ</sequence>
<feature type="region of interest" description="Disordered" evidence="1">
    <location>
        <begin position="226"/>
        <end position="258"/>
    </location>
</feature>
<feature type="compositionally biased region" description="Polar residues" evidence="1">
    <location>
        <begin position="49"/>
        <end position="76"/>
    </location>
</feature>
<reference evidence="2" key="1">
    <citation type="submission" date="2023-06" db="EMBL/GenBank/DDBJ databases">
        <title>Multi-omics analyses reveal the molecular pathogenesis toolkit of Lasiodiplodia hormozganensis, a cross-kingdom pathogen.</title>
        <authorList>
            <person name="Felix C."/>
            <person name="Meneses R."/>
            <person name="Goncalves M.F.M."/>
            <person name="Tilleman L."/>
            <person name="Duarte A.S."/>
            <person name="Jorrin-Novo J.V."/>
            <person name="Van De Peer Y."/>
            <person name="Deforce D."/>
            <person name="Van Nieuwerburgh F."/>
            <person name="Esteves A.C."/>
            <person name="Alves A."/>
        </authorList>
    </citation>
    <scope>NUCLEOTIDE SEQUENCE</scope>
    <source>
        <strain evidence="2">CBS 339.90</strain>
    </source>
</reference>
<keyword evidence="3" id="KW-1185">Reference proteome</keyword>
<evidence type="ECO:0000313" key="3">
    <source>
        <dbReference type="Proteomes" id="UP001175001"/>
    </source>
</evidence>
<name>A0AA39U1S4_9PEZI</name>
<feature type="compositionally biased region" description="Low complexity" evidence="1">
    <location>
        <begin position="93"/>
        <end position="110"/>
    </location>
</feature>
<feature type="compositionally biased region" description="Pro residues" evidence="1">
    <location>
        <begin position="164"/>
        <end position="173"/>
    </location>
</feature>
<feature type="compositionally biased region" description="Low complexity" evidence="1">
    <location>
        <begin position="136"/>
        <end position="155"/>
    </location>
</feature>
<dbReference type="EMBL" id="JAUJDW010000273">
    <property type="protein sequence ID" value="KAK0609150.1"/>
    <property type="molecule type" value="Genomic_DNA"/>
</dbReference>
<dbReference type="Proteomes" id="UP001175001">
    <property type="component" value="Unassembled WGS sequence"/>
</dbReference>
<proteinExistence type="predicted"/>
<dbReference type="AlphaFoldDB" id="A0AA39U1S4"/>
<accession>A0AA39U1S4</accession>
<gene>
    <name evidence="2" type="ORF">DIS24_g12454</name>
</gene>
<evidence type="ECO:0000256" key="1">
    <source>
        <dbReference type="SAM" id="MobiDB-lite"/>
    </source>
</evidence>
<feature type="compositionally biased region" description="Pro residues" evidence="1">
    <location>
        <begin position="246"/>
        <end position="258"/>
    </location>
</feature>